<sequence length="169" mass="19106">MNNSSGNCPTPEKIFKYFYMELDKDEEAEFEAHFSECSQCISEYDYYKDFIEQITPSARVQKEIWKNANADTFSVAAAASNNTSGTSEIISTDRKYLLKKISYLDNTGTSLLVIKLMDSITSGRILVYYLEDTSSNLIGSELIDEDNKICFEVDSDIQLTKLLVTFTSA</sequence>
<evidence type="ECO:0000313" key="2">
    <source>
        <dbReference type="Proteomes" id="UP000248132"/>
    </source>
</evidence>
<protein>
    <submittedName>
        <fullName evidence="1">Uncharacterized protein</fullName>
    </submittedName>
</protein>
<dbReference type="EMBL" id="QKMR01000008">
    <property type="protein sequence ID" value="PYG87943.1"/>
    <property type="molecule type" value="Genomic_DNA"/>
</dbReference>
<dbReference type="AlphaFoldDB" id="A0A318XMU7"/>
<dbReference type="RefSeq" id="WP_110461695.1">
    <property type="nucleotide sequence ID" value="NZ_QKMR01000008.1"/>
</dbReference>
<name>A0A318XMU7_9FIRM</name>
<accession>A0A318XMU7</accession>
<gene>
    <name evidence="1" type="ORF">LY28_01653</name>
</gene>
<reference evidence="1 2" key="1">
    <citation type="submission" date="2018-06" db="EMBL/GenBank/DDBJ databases">
        <title>Genomic Encyclopedia of Type Strains, Phase I: the one thousand microbial genomes (KMG-I) project.</title>
        <authorList>
            <person name="Kyrpides N."/>
        </authorList>
    </citation>
    <scope>NUCLEOTIDE SEQUENCE [LARGE SCALE GENOMIC DNA]</scope>
    <source>
        <strain evidence="1 2">DSM 19573</strain>
    </source>
</reference>
<dbReference type="OrthoDB" id="3267840at2"/>
<dbReference type="Proteomes" id="UP000248132">
    <property type="component" value="Unassembled WGS sequence"/>
</dbReference>
<organism evidence="1 2">
    <name type="scientific">Ruminiclostridium sufflavum DSM 19573</name>
    <dbReference type="NCBI Taxonomy" id="1121337"/>
    <lineage>
        <taxon>Bacteria</taxon>
        <taxon>Bacillati</taxon>
        <taxon>Bacillota</taxon>
        <taxon>Clostridia</taxon>
        <taxon>Eubacteriales</taxon>
        <taxon>Oscillospiraceae</taxon>
        <taxon>Ruminiclostridium</taxon>
    </lineage>
</organism>
<proteinExistence type="predicted"/>
<keyword evidence="2" id="KW-1185">Reference proteome</keyword>
<evidence type="ECO:0000313" key="1">
    <source>
        <dbReference type="EMBL" id="PYG87943.1"/>
    </source>
</evidence>
<comment type="caution">
    <text evidence="1">The sequence shown here is derived from an EMBL/GenBank/DDBJ whole genome shotgun (WGS) entry which is preliminary data.</text>
</comment>